<dbReference type="Pfam" id="PF07702">
    <property type="entry name" value="UTRA"/>
    <property type="match status" value="1"/>
</dbReference>
<evidence type="ECO:0000313" key="5">
    <source>
        <dbReference type="EMBL" id="CEP42002.1"/>
    </source>
</evidence>
<evidence type="ECO:0000256" key="2">
    <source>
        <dbReference type="ARBA" id="ARBA00023125"/>
    </source>
</evidence>
<name>A0A0C7G388_PARSO</name>
<feature type="domain" description="HTH gntR-type" evidence="4">
    <location>
        <begin position="10"/>
        <end position="78"/>
    </location>
</feature>
<dbReference type="GO" id="GO:0003677">
    <property type="term" value="F:DNA binding"/>
    <property type="evidence" value="ECO:0007669"/>
    <property type="project" value="UniProtKB-KW"/>
</dbReference>
<dbReference type="Pfam" id="PF00392">
    <property type="entry name" value="GntR"/>
    <property type="match status" value="1"/>
</dbReference>
<dbReference type="Gene3D" id="1.10.10.10">
    <property type="entry name" value="Winged helix-like DNA-binding domain superfamily/Winged helix DNA-binding domain"/>
    <property type="match status" value="1"/>
</dbReference>
<dbReference type="SMART" id="SM00866">
    <property type="entry name" value="UTRA"/>
    <property type="match status" value="1"/>
</dbReference>
<dbReference type="OrthoDB" id="457376at2"/>
<dbReference type="GO" id="GO:0045892">
    <property type="term" value="P:negative regulation of DNA-templated transcription"/>
    <property type="evidence" value="ECO:0007669"/>
    <property type="project" value="TreeGrafter"/>
</dbReference>
<dbReference type="PANTHER" id="PTHR44846">
    <property type="entry name" value="MANNOSYL-D-GLYCERATE TRANSPORT/METABOLISM SYSTEM REPRESSOR MNGR-RELATED"/>
    <property type="match status" value="1"/>
</dbReference>
<dbReference type="InterPro" id="IPR011663">
    <property type="entry name" value="UTRA"/>
</dbReference>
<dbReference type="RefSeq" id="WP_055343317.1">
    <property type="nucleotide sequence ID" value="NZ_CDNI01000001.1"/>
</dbReference>
<dbReference type="SMART" id="SM00345">
    <property type="entry name" value="HTH_GNTR"/>
    <property type="match status" value="1"/>
</dbReference>
<proteinExistence type="predicted"/>
<dbReference type="Gene3D" id="3.40.1410.10">
    <property type="entry name" value="Chorismate lyase-like"/>
    <property type="match status" value="1"/>
</dbReference>
<gene>
    <name evidence="5" type="primary">yvoA_4</name>
    <name evidence="5" type="ORF">R28058_33431</name>
</gene>
<dbReference type="Proteomes" id="UP000049127">
    <property type="component" value="Unassembled WGS sequence"/>
</dbReference>
<dbReference type="SUPFAM" id="SSF46785">
    <property type="entry name" value="Winged helix' DNA-binding domain"/>
    <property type="match status" value="1"/>
</dbReference>
<protein>
    <submittedName>
        <fullName evidence="5">GntR family transcriptional regulator</fullName>
    </submittedName>
</protein>
<evidence type="ECO:0000313" key="6">
    <source>
        <dbReference type="Proteomes" id="UP000049127"/>
    </source>
</evidence>
<evidence type="ECO:0000259" key="4">
    <source>
        <dbReference type="PROSITE" id="PS50949"/>
    </source>
</evidence>
<dbReference type="InterPro" id="IPR036388">
    <property type="entry name" value="WH-like_DNA-bd_sf"/>
</dbReference>
<dbReference type="InterPro" id="IPR000524">
    <property type="entry name" value="Tscrpt_reg_HTH_GntR"/>
</dbReference>
<reference evidence="5 6" key="1">
    <citation type="submission" date="2015-01" db="EMBL/GenBank/DDBJ databases">
        <authorList>
            <person name="Aslett A.Martin."/>
            <person name="De Silva Nishadi"/>
        </authorList>
    </citation>
    <scope>NUCLEOTIDE SEQUENCE [LARGE SCALE GENOMIC DNA]</scope>
    <source>
        <strain evidence="5 6">R28058</strain>
    </source>
</reference>
<keyword evidence="3" id="KW-0804">Transcription</keyword>
<dbReference type="SUPFAM" id="SSF64288">
    <property type="entry name" value="Chorismate lyase-like"/>
    <property type="match status" value="1"/>
</dbReference>
<dbReference type="EMBL" id="CEKZ01000028">
    <property type="protein sequence ID" value="CEP42002.1"/>
    <property type="molecule type" value="Genomic_DNA"/>
</dbReference>
<keyword evidence="1" id="KW-0805">Transcription regulation</keyword>
<evidence type="ECO:0000256" key="1">
    <source>
        <dbReference type="ARBA" id="ARBA00023015"/>
    </source>
</evidence>
<dbReference type="PROSITE" id="PS50949">
    <property type="entry name" value="HTH_GNTR"/>
    <property type="match status" value="1"/>
</dbReference>
<accession>A0A0C7G388</accession>
<dbReference type="GO" id="GO:0003700">
    <property type="term" value="F:DNA-binding transcription factor activity"/>
    <property type="evidence" value="ECO:0007669"/>
    <property type="project" value="InterPro"/>
</dbReference>
<sequence length="244" mass="28756">MKLVDKNSTIPLHIQLMKIIKEMIESGELKAGDSIMPERELCTIQNVSRMTVNKAIVNLVNEDFLYRVQGRGTFVAVRKEKNRFSSMQGFTEVMEEKGIHIKTDILSFEELEQDEYIRKELKIYDKNEMIYRVERLRYIEDEPFGLEISYIPKYICNNLENDLKTKNSLYSIINDVYNHKMKRAEQIIEPIMLTKEESKILKQCEGDLALKLKRTSYIDGDIPVEYTISIFRSDKYQYEILLNA</sequence>
<evidence type="ECO:0000256" key="3">
    <source>
        <dbReference type="ARBA" id="ARBA00023163"/>
    </source>
</evidence>
<dbReference type="CDD" id="cd07377">
    <property type="entry name" value="WHTH_GntR"/>
    <property type="match status" value="1"/>
</dbReference>
<organism evidence="5 6">
    <name type="scientific">Paraclostridium sordellii</name>
    <name type="common">Clostridium sordellii</name>
    <dbReference type="NCBI Taxonomy" id="1505"/>
    <lineage>
        <taxon>Bacteria</taxon>
        <taxon>Bacillati</taxon>
        <taxon>Bacillota</taxon>
        <taxon>Clostridia</taxon>
        <taxon>Peptostreptococcales</taxon>
        <taxon>Peptostreptococcaceae</taxon>
        <taxon>Paraclostridium</taxon>
    </lineage>
</organism>
<dbReference type="AlphaFoldDB" id="A0A0C7G388"/>
<keyword evidence="2" id="KW-0238">DNA-binding</keyword>
<dbReference type="PANTHER" id="PTHR44846:SF1">
    <property type="entry name" value="MANNOSYL-D-GLYCERATE TRANSPORT_METABOLISM SYSTEM REPRESSOR MNGR-RELATED"/>
    <property type="match status" value="1"/>
</dbReference>
<dbReference type="InterPro" id="IPR036390">
    <property type="entry name" value="WH_DNA-bd_sf"/>
</dbReference>
<dbReference type="InterPro" id="IPR028978">
    <property type="entry name" value="Chorismate_lyase_/UTRA_dom_sf"/>
</dbReference>
<dbReference type="InterPro" id="IPR050679">
    <property type="entry name" value="Bact_HTH_transcr_reg"/>
</dbReference>